<dbReference type="EMBL" id="MRZV01000133">
    <property type="protein sequence ID" value="PIK57732.1"/>
    <property type="molecule type" value="Genomic_DNA"/>
</dbReference>
<accession>A0A2G8LBV8</accession>
<feature type="coiled-coil region" evidence="1">
    <location>
        <begin position="438"/>
        <end position="472"/>
    </location>
</feature>
<feature type="region of interest" description="Disordered" evidence="2">
    <location>
        <begin position="482"/>
        <end position="571"/>
    </location>
</feature>
<dbReference type="AlphaFoldDB" id="A0A2G8LBV8"/>
<feature type="region of interest" description="Disordered" evidence="2">
    <location>
        <begin position="830"/>
        <end position="850"/>
    </location>
</feature>
<evidence type="ECO:0000313" key="4">
    <source>
        <dbReference type="Proteomes" id="UP000230750"/>
    </source>
</evidence>
<dbReference type="Proteomes" id="UP000230750">
    <property type="component" value="Unassembled WGS sequence"/>
</dbReference>
<reference evidence="3 4" key="1">
    <citation type="journal article" date="2017" name="PLoS Biol.">
        <title>The sea cucumber genome provides insights into morphological evolution and visceral regeneration.</title>
        <authorList>
            <person name="Zhang X."/>
            <person name="Sun L."/>
            <person name="Yuan J."/>
            <person name="Sun Y."/>
            <person name="Gao Y."/>
            <person name="Zhang L."/>
            <person name="Li S."/>
            <person name="Dai H."/>
            <person name="Hamel J.F."/>
            <person name="Liu C."/>
            <person name="Yu Y."/>
            <person name="Liu S."/>
            <person name="Lin W."/>
            <person name="Guo K."/>
            <person name="Jin S."/>
            <person name="Xu P."/>
            <person name="Storey K.B."/>
            <person name="Huan P."/>
            <person name="Zhang T."/>
            <person name="Zhou Y."/>
            <person name="Zhang J."/>
            <person name="Lin C."/>
            <person name="Li X."/>
            <person name="Xing L."/>
            <person name="Huo D."/>
            <person name="Sun M."/>
            <person name="Wang L."/>
            <person name="Mercier A."/>
            <person name="Li F."/>
            <person name="Yang H."/>
            <person name="Xiang J."/>
        </authorList>
    </citation>
    <scope>NUCLEOTIDE SEQUENCE [LARGE SCALE GENOMIC DNA]</scope>
    <source>
        <strain evidence="3">Shaxun</strain>
        <tissue evidence="3">Muscle</tissue>
    </source>
</reference>
<dbReference type="OrthoDB" id="6159341at2759"/>
<name>A0A2G8LBV8_STIJA</name>
<feature type="compositionally biased region" description="Basic and acidic residues" evidence="2">
    <location>
        <begin position="520"/>
        <end position="532"/>
    </location>
</feature>
<evidence type="ECO:0000256" key="2">
    <source>
        <dbReference type="SAM" id="MobiDB-lite"/>
    </source>
</evidence>
<proteinExistence type="predicted"/>
<keyword evidence="1" id="KW-0175">Coiled coil</keyword>
<feature type="compositionally biased region" description="Polar residues" evidence="2">
    <location>
        <begin position="552"/>
        <end position="566"/>
    </location>
</feature>
<feature type="region of interest" description="Disordered" evidence="2">
    <location>
        <begin position="375"/>
        <end position="405"/>
    </location>
</feature>
<organism evidence="3 4">
    <name type="scientific">Stichopus japonicus</name>
    <name type="common">Sea cucumber</name>
    <dbReference type="NCBI Taxonomy" id="307972"/>
    <lineage>
        <taxon>Eukaryota</taxon>
        <taxon>Metazoa</taxon>
        <taxon>Echinodermata</taxon>
        <taxon>Eleutherozoa</taxon>
        <taxon>Echinozoa</taxon>
        <taxon>Holothuroidea</taxon>
        <taxon>Aspidochirotacea</taxon>
        <taxon>Aspidochirotida</taxon>
        <taxon>Stichopodidae</taxon>
        <taxon>Apostichopus</taxon>
    </lineage>
</organism>
<gene>
    <name evidence="3" type="ORF">BSL78_05340</name>
</gene>
<evidence type="ECO:0000313" key="3">
    <source>
        <dbReference type="EMBL" id="PIK57732.1"/>
    </source>
</evidence>
<keyword evidence="4" id="KW-1185">Reference proteome</keyword>
<feature type="compositionally biased region" description="Basic and acidic residues" evidence="2">
    <location>
        <begin position="835"/>
        <end position="850"/>
    </location>
</feature>
<feature type="compositionally biased region" description="Basic and acidic residues" evidence="2">
    <location>
        <begin position="375"/>
        <end position="404"/>
    </location>
</feature>
<feature type="coiled-coil region" evidence="1">
    <location>
        <begin position="212"/>
        <end position="295"/>
    </location>
</feature>
<protein>
    <submittedName>
        <fullName evidence="3">Putative centromere protein F-like</fullName>
    </submittedName>
</protein>
<sequence>MDLNISSYMVPITSKKDAREVEDIANRLQKVLSNVELMFEGEDDETSLITSERRQFQSRYGDITAQVDAREKERSEVIFLQMNVEDLNNAKVVSRGTDTNLYTAIGDERCLLLQVCKILKLNINYNSVCNHIEMTKMGFDKLQKLKEEMHSLASKGKPIQHLQEQKSNLKEKVVEKFKLLYSAKMLRSQNKSLGSHWKHAAEEIVNVLHRIRAEGESTIQDLEEELIRIEKAITRQAENMVKLEHTVQEKQKTIDTINKSMSVSNNENELLKSEVERYRDQVIMMKKELRKLRADGESQDSPESVDNHSQTFLSMVTLINAVNDEISAASMVNENSLKSQLPNDCQCSAEIPELLKKIDTLQQKIIDKETQMLKMDHQSIDTADSKEEAERRKDSKKPEGREHNMLPTFKIQMEPVVQDVPSEVSDVDYVHDDMKLRLLALTQDKEQLLMEMDKLREQNAQAAREIVTLKYASEQPYIATSSFPRTDQYGQRLEPSQPARKSLDSVNEQNVQSDVPSLAEEDKAEVKSDTLKSEPINDILHQSKVVTDRSKQGNSPDQLPHQNLRQNHQRNDYKTPAAYQTEWSSVQEKRRSQLHRVPMEGRTDQTGIVLPPVSSGNVSSKYMQFPTKGFLPLREAPRTQSKRQNSKVDAGMGPEAVENHENELQSFVSEIQSYSQYLKDAMDGEIYRMAQANEELRRRLSEQSLRQFDKLYSTLLGVPESLDETSSKSSEYSGQMTRGRIRAPKVPSPFTAQDAFATIKKGERIVQRREFEREENRMFTNIDIFSRSNMVNMNTNRYLCRLQNCVVIFSGSHQPQNDLSVYQATQRVNSATMKSRSEDQGHAGSFDKED</sequence>
<feature type="compositionally biased region" description="Polar residues" evidence="2">
    <location>
        <begin position="504"/>
        <end position="515"/>
    </location>
</feature>
<evidence type="ECO:0000256" key="1">
    <source>
        <dbReference type="SAM" id="Coils"/>
    </source>
</evidence>
<comment type="caution">
    <text evidence="3">The sequence shown here is derived from an EMBL/GenBank/DDBJ whole genome shotgun (WGS) entry which is preliminary data.</text>
</comment>